<evidence type="ECO:0000256" key="2">
    <source>
        <dbReference type="ARBA" id="ARBA00008222"/>
    </source>
</evidence>
<comment type="similarity">
    <text evidence="2">Belongs to the DRC9 family.</text>
</comment>
<dbReference type="PROSITE" id="PS50096">
    <property type="entry name" value="IQ"/>
    <property type="match status" value="1"/>
</dbReference>
<keyword evidence="6" id="KW-0969">Cilium</keyword>
<dbReference type="AlphaFoldDB" id="A0AAE1PEE1"/>
<evidence type="ECO:0000313" key="12">
    <source>
        <dbReference type="Proteomes" id="UP001292094"/>
    </source>
</evidence>
<organism evidence="11 12">
    <name type="scientific">Petrolisthes manimaculis</name>
    <dbReference type="NCBI Taxonomy" id="1843537"/>
    <lineage>
        <taxon>Eukaryota</taxon>
        <taxon>Metazoa</taxon>
        <taxon>Ecdysozoa</taxon>
        <taxon>Arthropoda</taxon>
        <taxon>Crustacea</taxon>
        <taxon>Multicrustacea</taxon>
        <taxon>Malacostraca</taxon>
        <taxon>Eumalacostraca</taxon>
        <taxon>Eucarida</taxon>
        <taxon>Decapoda</taxon>
        <taxon>Pleocyemata</taxon>
        <taxon>Anomura</taxon>
        <taxon>Galatheoidea</taxon>
        <taxon>Porcellanidae</taxon>
        <taxon>Petrolisthes</taxon>
    </lineage>
</organism>
<protein>
    <recommendedName>
        <fullName evidence="3">Dynein regulatory complex protein 9</fullName>
    </recommendedName>
    <alternativeName>
        <fullName evidence="9">IQ domain-containing protein G</fullName>
    </alternativeName>
</protein>
<dbReference type="InterPro" id="IPR042618">
    <property type="entry name" value="IQCG"/>
</dbReference>
<keyword evidence="12" id="KW-1185">Reference proteome</keyword>
<dbReference type="PANTHER" id="PTHR14871">
    <property type="entry name" value="DYNEIN REGULATORY COMPLEX PROTEIN 9"/>
    <property type="match status" value="1"/>
</dbReference>
<comment type="subcellular location">
    <subcellularLocation>
        <location evidence="1">Cytoplasm</location>
        <location evidence="1">Cytoskeleton</location>
        <location evidence="1">Flagellum axoneme</location>
    </subcellularLocation>
</comment>
<evidence type="ECO:0000256" key="9">
    <source>
        <dbReference type="ARBA" id="ARBA00032183"/>
    </source>
</evidence>
<reference evidence="11" key="1">
    <citation type="submission" date="2023-11" db="EMBL/GenBank/DDBJ databases">
        <title>Genome assemblies of two species of porcelain crab, Petrolisthes cinctipes and Petrolisthes manimaculis (Anomura: Porcellanidae).</title>
        <authorList>
            <person name="Angst P."/>
        </authorList>
    </citation>
    <scope>NUCLEOTIDE SEQUENCE</scope>
    <source>
        <strain evidence="11">PB745_02</strain>
        <tissue evidence="11">Gill</tissue>
    </source>
</reference>
<proteinExistence type="inferred from homology"/>
<sequence>MQLEPRSAVGFSKITERAQLSIGVVRSLLAPYLPTLDEDDVVSVNEGTTESDTPDLAIRKLHEDLEYLEGMLCGLSRELATSCTFRQLEKCVALEQEDQRKKSEFIALFQGQKWKARHMQKSNRLQGLQQDLESVSHDTQHLIQEKDQEIAELLSAIEEGRRLNPQREQYERRTAEVQVENLHFHMEQEERKVCAGIARVGREVPQELRVHDALISFLKEACARLETQITDWEEKFTKDSSDKAEEVAKWEDEVRNRRRELEEVAEKCEDYWGVVEKYRAEKEEEERQQTEEKRQHKAAAKIQAWWRGYTVRRGMSALRKKIKKAKTGKK</sequence>
<evidence type="ECO:0000256" key="8">
    <source>
        <dbReference type="ARBA" id="ARBA00023273"/>
    </source>
</evidence>
<keyword evidence="4" id="KW-0963">Cytoplasm</keyword>
<evidence type="ECO:0000256" key="1">
    <source>
        <dbReference type="ARBA" id="ARBA00004611"/>
    </source>
</evidence>
<dbReference type="SMART" id="SM00015">
    <property type="entry name" value="IQ"/>
    <property type="match status" value="1"/>
</dbReference>
<feature type="coiled-coil region" evidence="10">
    <location>
        <begin position="215"/>
        <end position="300"/>
    </location>
</feature>
<dbReference type="GO" id="GO:0031514">
    <property type="term" value="C:motile cilium"/>
    <property type="evidence" value="ECO:0007669"/>
    <property type="project" value="TreeGrafter"/>
</dbReference>
<comment type="caution">
    <text evidence="11">The sequence shown here is derived from an EMBL/GenBank/DDBJ whole genome shotgun (WGS) entry which is preliminary data.</text>
</comment>
<keyword evidence="5" id="KW-0282">Flagellum</keyword>
<evidence type="ECO:0000313" key="11">
    <source>
        <dbReference type="EMBL" id="KAK4307080.1"/>
    </source>
</evidence>
<dbReference type="Proteomes" id="UP001292094">
    <property type="component" value="Unassembled WGS sequence"/>
</dbReference>
<accession>A0AAE1PEE1</accession>
<keyword evidence="7" id="KW-0206">Cytoskeleton</keyword>
<dbReference type="Pfam" id="PF00612">
    <property type="entry name" value="IQ"/>
    <property type="match status" value="1"/>
</dbReference>
<keyword evidence="10" id="KW-0175">Coiled coil</keyword>
<evidence type="ECO:0000256" key="5">
    <source>
        <dbReference type="ARBA" id="ARBA00022846"/>
    </source>
</evidence>
<evidence type="ECO:0000256" key="6">
    <source>
        <dbReference type="ARBA" id="ARBA00023069"/>
    </source>
</evidence>
<name>A0AAE1PEE1_9EUCA</name>
<dbReference type="CDD" id="cd23767">
    <property type="entry name" value="IQCD"/>
    <property type="match status" value="1"/>
</dbReference>
<evidence type="ECO:0000256" key="10">
    <source>
        <dbReference type="SAM" id="Coils"/>
    </source>
</evidence>
<dbReference type="InterPro" id="IPR000048">
    <property type="entry name" value="IQ_motif_EF-hand-BS"/>
</dbReference>
<dbReference type="PANTHER" id="PTHR14871:SF1">
    <property type="entry name" value="DYNEIN REGULATORY COMPLEX PROTEIN 9"/>
    <property type="match status" value="1"/>
</dbReference>
<dbReference type="Gene3D" id="1.20.5.190">
    <property type="match status" value="1"/>
</dbReference>
<dbReference type="EMBL" id="JAWZYT010002035">
    <property type="protein sequence ID" value="KAK4307080.1"/>
    <property type="molecule type" value="Genomic_DNA"/>
</dbReference>
<dbReference type="GO" id="GO:0005737">
    <property type="term" value="C:cytoplasm"/>
    <property type="evidence" value="ECO:0007669"/>
    <property type="project" value="TreeGrafter"/>
</dbReference>
<dbReference type="GO" id="GO:0044782">
    <property type="term" value="P:cilium organization"/>
    <property type="evidence" value="ECO:0007669"/>
    <property type="project" value="TreeGrafter"/>
</dbReference>
<evidence type="ECO:0000256" key="3">
    <source>
        <dbReference type="ARBA" id="ARBA00013738"/>
    </source>
</evidence>
<evidence type="ECO:0000256" key="4">
    <source>
        <dbReference type="ARBA" id="ARBA00022490"/>
    </source>
</evidence>
<evidence type="ECO:0000256" key="7">
    <source>
        <dbReference type="ARBA" id="ARBA00023212"/>
    </source>
</evidence>
<keyword evidence="8" id="KW-0966">Cell projection</keyword>
<gene>
    <name evidence="11" type="ORF">Pmani_021134</name>
</gene>